<organism evidence="2">
    <name type="scientific">uncultured Acetobacteraceae bacterium</name>
    <dbReference type="NCBI Taxonomy" id="169975"/>
    <lineage>
        <taxon>Bacteria</taxon>
        <taxon>Pseudomonadati</taxon>
        <taxon>Pseudomonadota</taxon>
        <taxon>Alphaproteobacteria</taxon>
        <taxon>Acetobacterales</taxon>
        <taxon>Acetobacteraceae</taxon>
        <taxon>environmental samples</taxon>
    </lineage>
</organism>
<reference evidence="2" key="1">
    <citation type="submission" date="2020-02" db="EMBL/GenBank/DDBJ databases">
        <authorList>
            <person name="Meier V. D."/>
        </authorList>
    </citation>
    <scope>NUCLEOTIDE SEQUENCE</scope>
    <source>
        <strain evidence="2">AVDCRST_MAG08</strain>
    </source>
</reference>
<evidence type="ECO:0000313" key="2">
    <source>
        <dbReference type="EMBL" id="CAA9238122.1"/>
    </source>
</evidence>
<evidence type="ECO:0000256" key="1">
    <source>
        <dbReference type="SAM" id="MobiDB-lite"/>
    </source>
</evidence>
<feature type="compositionally biased region" description="Basic and acidic residues" evidence="1">
    <location>
        <begin position="68"/>
        <end position="85"/>
    </location>
</feature>
<accession>A0A6J4I0G1</accession>
<name>A0A6J4I0G1_9PROT</name>
<sequence>AGGQDRHGGRRSSAGRAAEPARAVALVPAGSGAANRIPLPPGGPRRDRRALSRAGERAGLVPQAAARGPERGDAHQQRPDDQALQ</sequence>
<proteinExistence type="predicted"/>
<gene>
    <name evidence="2" type="ORF">AVDCRST_MAG08-1461</name>
</gene>
<feature type="compositionally biased region" description="Low complexity" evidence="1">
    <location>
        <begin position="11"/>
        <end position="29"/>
    </location>
</feature>
<protein>
    <submittedName>
        <fullName evidence="2">Uncharacterized protein</fullName>
    </submittedName>
</protein>
<dbReference type="AlphaFoldDB" id="A0A6J4I0G1"/>
<feature type="non-terminal residue" evidence="2">
    <location>
        <position position="85"/>
    </location>
</feature>
<dbReference type="EMBL" id="CADCTG010000131">
    <property type="protein sequence ID" value="CAA9238122.1"/>
    <property type="molecule type" value="Genomic_DNA"/>
</dbReference>
<feature type="region of interest" description="Disordered" evidence="1">
    <location>
        <begin position="1"/>
        <end position="85"/>
    </location>
</feature>
<feature type="non-terminal residue" evidence="2">
    <location>
        <position position="1"/>
    </location>
</feature>